<dbReference type="PANTHER" id="PTHR11956">
    <property type="entry name" value="ARGINYL-TRNA SYNTHETASE"/>
    <property type="match status" value="1"/>
</dbReference>
<dbReference type="EMBL" id="CAJJDO010000102">
    <property type="protein sequence ID" value="CAD8192766.1"/>
    <property type="molecule type" value="Genomic_DNA"/>
</dbReference>
<dbReference type="AlphaFoldDB" id="A0A8S1X3F0"/>
<dbReference type="FunFam" id="1.10.730.10:FF:000006">
    <property type="entry name" value="Arginyl-tRNA synthetase 2, mitochondrial"/>
    <property type="match status" value="1"/>
</dbReference>
<keyword evidence="5" id="KW-0963">Cytoplasm</keyword>
<evidence type="ECO:0000256" key="6">
    <source>
        <dbReference type="ARBA" id="ARBA00022598"/>
    </source>
</evidence>
<dbReference type="Pfam" id="PF03485">
    <property type="entry name" value="Arg_tRNA_synt_N"/>
    <property type="match status" value="1"/>
</dbReference>
<keyword evidence="6 13" id="KW-0436">Ligase</keyword>
<dbReference type="EC" id="6.1.1.19" evidence="4"/>
<dbReference type="InterPro" id="IPR008909">
    <property type="entry name" value="DALR_anticod-bd"/>
</dbReference>
<gene>
    <name evidence="15" type="ORF">PPENT_87.1.T1020157</name>
</gene>
<reference evidence="15" key="1">
    <citation type="submission" date="2021-01" db="EMBL/GenBank/DDBJ databases">
        <authorList>
            <consortium name="Genoscope - CEA"/>
            <person name="William W."/>
        </authorList>
    </citation>
    <scope>NUCLEOTIDE SEQUENCE</scope>
</reference>
<dbReference type="PROSITE" id="PS00178">
    <property type="entry name" value="AA_TRNA_LIGASE_I"/>
    <property type="match status" value="1"/>
</dbReference>
<feature type="domain" description="DALR anticodon binding" evidence="14">
    <location>
        <begin position="485"/>
        <end position="601"/>
    </location>
</feature>
<dbReference type="PANTHER" id="PTHR11956:SF5">
    <property type="entry name" value="ARGININE--TRNA LIGASE, CYTOPLASMIC"/>
    <property type="match status" value="1"/>
</dbReference>
<dbReference type="OrthoDB" id="68056at2759"/>
<evidence type="ECO:0000256" key="8">
    <source>
        <dbReference type="ARBA" id="ARBA00022840"/>
    </source>
</evidence>
<evidence type="ECO:0000256" key="5">
    <source>
        <dbReference type="ARBA" id="ARBA00022490"/>
    </source>
</evidence>
<name>A0A8S1X3F0_9CILI</name>
<proteinExistence type="inferred from homology"/>
<dbReference type="GO" id="GO:0006420">
    <property type="term" value="P:arginyl-tRNA aminoacylation"/>
    <property type="evidence" value="ECO:0007669"/>
    <property type="project" value="InterPro"/>
</dbReference>
<evidence type="ECO:0000256" key="4">
    <source>
        <dbReference type="ARBA" id="ARBA00012837"/>
    </source>
</evidence>
<keyword evidence="10 13" id="KW-0030">Aminoacyl-tRNA synthetase</keyword>
<evidence type="ECO:0000256" key="13">
    <source>
        <dbReference type="RuleBase" id="RU363038"/>
    </source>
</evidence>
<evidence type="ECO:0000259" key="14">
    <source>
        <dbReference type="SMART" id="SM00836"/>
    </source>
</evidence>
<keyword evidence="16" id="KW-1185">Reference proteome</keyword>
<evidence type="ECO:0000256" key="9">
    <source>
        <dbReference type="ARBA" id="ARBA00022917"/>
    </source>
</evidence>
<protein>
    <recommendedName>
        <fullName evidence="4">arginine--tRNA ligase</fullName>
        <ecNumber evidence="4">6.1.1.19</ecNumber>
    </recommendedName>
    <alternativeName>
        <fullName evidence="11">Arginyl-tRNA synthetase</fullName>
    </alternativeName>
</protein>
<evidence type="ECO:0000256" key="3">
    <source>
        <dbReference type="ARBA" id="ARBA00011245"/>
    </source>
</evidence>
<evidence type="ECO:0000256" key="11">
    <source>
        <dbReference type="ARBA" id="ARBA00033033"/>
    </source>
</evidence>
<dbReference type="GO" id="GO:0004814">
    <property type="term" value="F:arginine-tRNA ligase activity"/>
    <property type="evidence" value="ECO:0007669"/>
    <property type="project" value="UniProtKB-EC"/>
</dbReference>
<dbReference type="Pfam" id="PF00750">
    <property type="entry name" value="tRNA-synt_1d"/>
    <property type="match status" value="1"/>
</dbReference>
<dbReference type="FunFam" id="3.40.50.620:FF:000116">
    <property type="entry name" value="Arginine--tRNA ligase"/>
    <property type="match status" value="1"/>
</dbReference>
<dbReference type="InterPro" id="IPR001412">
    <property type="entry name" value="aa-tRNA-synth_I_CS"/>
</dbReference>
<dbReference type="NCBIfam" id="TIGR00456">
    <property type="entry name" value="argS"/>
    <property type="match status" value="1"/>
</dbReference>
<evidence type="ECO:0000313" key="16">
    <source>
        <dbReference type="Proteomes" id="UP000689195"/>
    </source>
</evidence>
<comment type="catalytic activity">
    <reaction evidence="12">
        <text>tRNA(Arg) + L-arginine + ATP = L-arginyl-tRNA(Arg) + AMP + diphosphate</text>
        <dbReference type="Rhea" id="RHEA:20301"/>
        <dbReference type="Rhea" id="RHEA-COMP:9658"/>
        <dbReference type="Rhea" id="RHEA-COMP:9673"/>
        <dbReference type="ChEBI" id="CHEBI:30616"/>
        <dbReference type="ChEBI" id="CHEBI:32682"/>
        <dbReference type="ChEBI" id="CHEBI:33019"/>
        <dbReference type="ChEBI" id="CHEBI:78442"/>
        <dbReference type="ChEBI" id="CHEBI:78513"/>
        <dbReference type="ChEBI" id="CHEBI:456215"/>
        <dbReference type="EC" id="6.1.1.19"/>
    </reaction>
</comment>
<evidence type="ECO:0000256" key="10">
    <source>
        <dbReference type="ARBA" id="ARBA00023146"/>
    </source>
</evidence>
<dbReference type="InterPro" id="IPR001278">
    <property type="entry name" value="Arg-tRNA-ligase"/>
</dbReference>
<keyword evidence="8 13" id="KW-0067">ATP-binding</keyword>
<evidence type="ECO:0000256" key="12">
    <source>
        <dbReference type="ARBA" id="ARBA00049339"/>
    </source>
</evidence>
<dbReference type="GO" id="GO:0005524">
    <property type="term" value="F:ATP binding"/>
    <property type="evidence" value="ECO:0007669"/>
    <property type="project" value="UniProtKB-KW"/>
</dbReference>
<comment type="caution">
    <text evidence="15">The sequence shown here is derived from an EMBL/GenBank/DDBJ whole genome shotgun (WGS) entry which is preliminary data.</text>
</comment>
<dbReference type="InterPro" id="IPR035684">
    <property type="entry name" value="ArgRS_core"/>
</dbReference>
<keyword evidence="7 13" id="KW-0547">Nucleotide-binding</keyword>
<dbReference type="InterPro" id="IPR005148">
    <property type="entry name" value="Arg-tRNA-synth_N"/>
</dbReference>
<evidence type="ECO:0000256" key="2">
    <source>
        <dbReference type="ARBA" id="ARBA00005594"/>
    </source>
</evidence>
<dbReference type="Proteomes" id="UP000689195">
    <property type="component" value="Unassembled WGS sequence"/>
</dbReference>
<sequence length="601" mass="69468">MDQIGVNTMRSVQKLIKSAIKTRVLTAFPNLPQNNFEIQLETISNNLNYEYKTPTVIRIFNQFKKQNLFGDLKSEVEVAQKIASTECQDNVIQKVEAIEKGYLTIQLNNQFIEDEINAILINGLKFPLEKKQKVVVDFSSPNIAKEMHVGHLRSTILGESLCRILEFQGQEVVRVNHIGDWGTQFGMLINHLLEEYPDYQTNRPALKELEDLYKEAKKKFDSNEEFKVKSQQYVVKLQALDPVCIDAWKMICELSRQEYNKIYQRLNVKITEYGESYYNPILPEIVKECEAKGIVELDKGAKIIRVKGEKEVPLMIVKSDGGYNYDTTDMAAAKTRILEWKCDRLLYLTDVGQSSHFKLIFEGAKLMGWHQPPITSMEHMGFGLVLGPDGKKFKTRSGDTVKLIDLLDQAKERALKQIKQRVQENQQGKEFATGTALSPEEFDTAAERMGIAAIKYYDLKQSRISDYNFDYDKMLDPKGNTAVYLMYSYVRMLSILRKSGIQDFEVYKTENKFKITHPHERHLATQLLRFVDVLQSVTDQLAINWLCDYIYDICVKIAEAYNQYRILNDEHTQTRLLLCEAIRMVLLQSFYLVGIEPIEKI</sequence>
<dbReference type="HAMAP" id="MF_00123">
    <property type="entry name" value="Arg_tRNA_synth"/>
    <property type="match status" value="1"/>
</dbReference>
<organism evidence="15 16">
    <name type="scientific">Paramecium pentaurelia</name>
    <dbReference type="NCBI Taxonomy" id="43138"/>
    <lineage>
        <taxon>Eukaryota</taxon>
        <taxon>Sar</taxon>
        <taxon>Alveolata</taxon>
        <taxon>Ciliophora</taxon>
        <taxon>Intramacronucleata</taxon>
        <taxon>Oligohymenophorea</taxon>
        <taxon>Peniculida</taxon>
        <taxon>Parameciidae</taxon>
        <taxon>Paramecium</taxon>
    </lineage>
</organism>
<comment type="subcellular location">
    <subcellularLocation>
        <location evidence="1">Cytoplasm</location>
    </subcellularLocation>
</comment>
<dbReference type="GO" id="GO:0005737">
    <property type="term" value="C:cytoplasm"/>
    <property type="evidence" value="ECO:0007669"/>
    <property type="project" value="UniProtKB-SubCell"/>
</dbReference>
<dbReference type="Pfam" id="PF05746">
    <property type="entry name" value="DALR_1"/>
    <property type="match status" value="1"/>
</dbReference>
<dbReference type="CDD" id="cd00671">
    <property type="entry name" value="ArgRS_core"/>
    <property type="match status" value="1"/>
</dbReference>
<dbReference type="SMART" id="SM00836">
    <property type="entry name" value="DALR_1"/>
    <property type="match status" value="1"/>
</dbReference>
<comment type="subunit">
    <text evidence="3">Monomer.</text>
</comment>
<accession>A0A8S1X3F0</accession>
<evidence type="ECO:0000256" key="1">
    <source>
        <dbReference type="ARBA" id="ARBA00004496"/>
    </source>
</evidence>
<evidence type="ECO:0000256" key="7">
    <source>
        <dbReference type="ARBA" id="ARBA00022741"/>
    </source>
</evidence>
<comment type="similarity">
    <text evidence="2 13">Belongs to the class-I aminoacyl-tRNA synthetase family.</text>
</comment>
<keyword evidence="9 13" id="KW-0648">Protein biosynthesis</keyword>
<evidence type="ECO:0000313" key="15">
    <source>
        <dbReference type="EMBL" id="CAD8192766.1"/>
    </source>
</evidence>